<comment type="caution">
    <text evidence="2">The sequence shown here is derived from an EMBL/GenBank/DDBJ whole genome shotgun (WGS) entry which is preliminary data.</text>
</comment>
<feature type="compositionally biased region" description="Basic and acidic residues" evidence="1">
    <location>
        <begin position="71"/>
        <end position="85"/>
    </location>
</feature>
<feature type="region of interest" description="Disordered" evidence="1">
    <location>
        <begin position="1"/>
        <end position="30"/>
    </location>
</feature>
<evidence type="ECO:0000256" key="1">
    <source>
        <dbReference type="SAM" id="MobiDB-lite"/>
    </source>
</evidence>
<feature type="region of interest" description="Disordered" evidence="1">
    <location>
        <begin position="71"/>
        <end position="95"/>
    </location>
</feature>
<organism evidence="2 3">
    <name type="scientific">Ephemerocybe angulata</name>
    <dbReference type="NCBI Taxonomy" id="980116"/>
    <lineage>
        <taxon>Eukaryota</taxon>
        <taxon>Fungi</taxon>
        <taxon>Dikarya</taxon>
        <taxon>Basidiomycota</taxon>
        <taxon>Agaricomycotina</taxon>
        <taxon>Agaricomycetes</taxon>
        <taxon>Agaricomycetidae</taxon>
        <taxon>Agaricales</taxon>
        <taxon>Agaricineae</taxon>
        <taxon>Psathyrellaceae</taxon>
        <taxon>Ephemerocybe</taxon>
    </lineage>
</organism>
<gene>
    <name evidence="2" type="ORF">DFP72DRAFT_852098</name>
</gene>
<name>A0A8H6M342_9AGAR</name>
<evidence type="ECO:0000313" key="2">
    <source>
        <dbReference type="EMBL" id="KAF6749822.1"/>
    </source>
</evidence>
<sequence>MNEQRDEDGSKARGATAQGGAGHDLGSGCRLANDPRRRYIRTWAMGLVTAADGTATQPPTELGVVLVEGPGRDDVRDATRTRQAGERGSSGADVVGGGERWWEVSSASLDVSRRRDAKFLGSNPSAAVRRRWMCGAFIMRGVRLRGRRCQRMWCVRREPGFRACSSASGSAPRYASPGSQKSRAETYLREVVGGKARPVASFDARESLEERHDVGRIWHWPNATSLDAFGSRWTCFTGWGDTGDVVGGVRRSSTSLDARGTW</sequence>
<accession>A0A8H6M342</accession>
<dbReference type="EMBL" id="JACGCI010000060">
    <property type="protein sequence ID" value="KAF6749822.1"/>
    <property type="molecule type" value="Genomic_DNA"/>
</dbReference>
<dbReference type="Proteomes" id="UP000521943">
    <property type="component" value="Unassembled WGS sequence"/>
</dbReference>
<reference evidence="2 3" key="1">
    <citation type="submission" date="2020-07" db="EMBL/GenBank/DDBJ databases">
        <title>Comparative genomics of pyrophilous fungi reveals a link between fire events and developmental genes.</title>
        <authorList>
            <consortium name="DOE Joint Genome Institute"/>
            <person name="Steindorff A.S."/>
            <person name="Carver A."/>
            <person name="Calhoun S."/>
            <person name="Stillman K."/>
            <person name="Liu H."/>
            <person name="Lipzen A."/>
            <person name="Pangilinan J."/>
            <person name="Labutti K."/>
            <person name="Bruns T.D."/>
            <person name="Grigoriev I.V."/>
        </authorList>
    </citation>
    <scope>NUCLEOTIDE SEQUENCE [LARGE SCALE GENOMIC DNA]</scope>
    <source>
        <strain evidence="2 3">CBS 144469</strain>
    </source>
</reference>
<dbReference type="AlphaFoldDB" id="A0A8H6M342"/>
<protein>
    <submittedName>
        <fullName evidence="2">Uncharacterized protein</fullName>
    </submittedName>
</protein>
<evidence type="ECO:0000313" key="3">
    <source>
        <dbReference type="Proteomes" id="UP000521943"/>
    </source>
</evidence>
<keyword evidence="3" id="KW-1185">Reference proteome</keyword>
<proteinExistence type="predicted"/>